<dbReference type="PANTHER" id="PTHR11008:SF25">
    <property type="entry name" value="IP09473P-RELATED"/>
    <property type="match status" value="1"/>
</dbReference>
<evidence type="ECO:0000256" key="3">
    <source>
        <dbReference type="ARBA" id="ARBA00060902"/>
    </source>
</evidence>
<keyword evidence="1" id="KW-0732">Signal</keyword>
<dbReference type="EMBL" id="DS235853">
    <property type="protein sequence ID" value="EEB18801.1"/>
    <property type="molecule type" value="Genomic_DNA"/>
</dbReference>
<comment type="similarity">
    <text evidence="3">Belongs to the TO family.</text>
</comment>
<dbReference type="RefSeq" id="XP_002431539.1">
    <property type="nucleotide sequence ID" value="XM_002431494.1"/>
</dbReference>
<name>E0VZJ5_PEDHC</name>
<reference evidence="5" key="3">
    <citation type="submission" date="2021-02" db="UniProtKB">
        <authorList>
            <consortium name="EnsemblMetazoa"/>
        </authorList>
    </citation>
    <scope>IDENTIFICATION</scope>
    <source>
        <strain evidence="5">USDA</strain>
    </source>
</reference>
<dbReference type="KEGG" id="phu:Phum_PHUM534940"/>
<dbReference type="InParanoid" id="E0VZJ5"/>
<dbReference type="Proteomes" id="UP000009046">
    <property type="component" value="Unassembled WGS sequence"/>
</dbReference>
<keyword evidence="2" id="KW-0090">Biological rhythms</keyword>
<gene>
    <name evidence="5" type="primary">8235284</name>
    <name evidence="4" type="ORF">Phum_PHUM534940</name>
</gene>
<dbReference type="FunFam" id="3.15.10.30:FF:000001">
    <property type="entry name" value="Takeout-like protein 1"/>
    <property type="match status" value="1"/>
</dbReference>
<dbReference type="GeneID" id="8235284"/>
<dbReference type="OMA" id="CWFEPSN"/>
<dbReference type="AlphaFoldDB" id="E0VZJ5"/>
<dbReference type="GO" id="GO:0005615">
    <property type="term" value="C:extracellular space"/>
    <property type="evidence" value="ECO:0007669"/>
    <property type="project" value="TreeGrafter"/>
</dbReference>
<dbReference type="Gene3D" id="3.15.10.30">
    <property type="entry name" value="Haemolymph juvenile hormone binding protein"/>
    <property type="match status" value="1"/>
</dbReference>
<dbReference type="Pfam" id="PF06585">
    <property type="entry name" value="JHBP"/>
    <property type="match status" value="1"/>
</dbReference>
<dbReference type="InterPro" id="IPR010562">
    <property type="entry name" value="Haemolymph_juvenile_hormone-bd"/>
</dbReference>
<dbReference type="HOGENOM" id="CLU_069908_0_0_1"/>
<dbReference type="SMART" id="SM00700">
    <property type="entry name" value="JHBP"/>
    <property type="match status" value="1"/>
</dbReference>
<evidence type="ECO:0000256" key="2">
    <source>
        <dbReference type="ARBA" id="ARBA00023108"/>
    </source>
</evidence>
<dbReference type="PANTHER" id="PTHR11008">
    <property type="entry name" value="PROTEIN TAKEOUT-LIKE PROTEIN"/>
    <property type="match status" value="1"/>
</dbReference>
<sequence length="244" mass="27328">MATMSRRSSERGPSFIETCFMSEPDFPTCNAHSVQEIFANLKDGLPEIGLPPIDPLNVTEISLLQGSGPVSINATLMNVRIFGFSKAIVKSNKVYPQKGYSFVTKLRLPNMRIEGNYNVQGRILLLPLVGKGSCWFEPKNMDVEVSHDIHIVQKEGFNLFNITGVRVKFEMEGLKMRLNNLFNGVKQLEESTNAYLNANWKAASESLKPILRKTIADILIVILKKLFDNVPANYFIGDVTYQGP</sequence>
<dbReference type="EMBL" id="AAZO01006492">
    <property type="status" value="NOT_ANNOTATED_CDS"/>
    <property type="molecule type" value="Genomic_DNA"/>
</dbReference>
<dbReference type="eggNOG" id="ENOG502RASS">
    <property type="taxonomic scope" value="Eukaryota"/>
</dbReference>
<evidence type="ECO:0000313" key="4">
    <source>
        <dbReference type="EMBL" id="EEB18801.1"/>
    </source>
</evidence>
<dbReference type="EnsemblMetazoa" id="PHUM534940-RA">
    <property type="protein sequence ID" value="PHUM534940-PA"/>
    <property type="gene ID" value="PHUM534940"/>
</dbReference>
<reference evidence="4" key="2">
    <citation type="submission" date="2007-04" db="EMBL/GenBank/DDBJ databases">
        <title>The genome of the human body louse.</title>
        <authorList>
            <consortium name="The Human Body Louse Genome Consortium"/>
            <person name="Kirkness E."/>
            <person name="Walenz B."/>
            <person name="Hass B."/>
            <person name="Bruggner R."/>
            <person name="Strausberg R."/>
        </authorList>
    </citation>
    <scope>NUCLEOTIDE SEQUENCE</scope>
    <source>
        <strain evidence="4">USDA</strain>
    </source>
</reference>
<reference evidence="4" key="1">
    <citation type="submission" date="2007-04" db="EMBL/GenBank/DDBJ databases">
        <title>Annotation of Pediculus humanus corporis strain USDA.</title>
        <authorList>
            <person name="Kirkness E."/>
            <person name="Hannick L."/>
            <person name="Hass B."/>
            <person name="Bruggner R."/>
            <person name="Lawson D."/>
            <person name="Bidwell S."/>
            <person name="Joardar V."/>
            <person name="Caler E."/>
            <person name="Walenz B."/>
            <person name="Inman J."/>
            <person name="Schobel S."/>
            <person name="Galinsky K."/>
            <person name="Amedeo P."/>
            <person name="Strausberg R."/>
        </authorList>
    </citation>
    <scope>NUCLEOTIDE SEQUENCE</scope>
    <source>
        <strain evidence="4">USDA</strain>
    </source>
</reference>
<evidence type="ECO:0000313" key="6">
    <source>
        <dbReference type="Proteomes" id="UP000009046"/>
    </source>
</evidence>
<proteinExistence type="inferred from homology"/>
<keyword evidence="6" id="KW-1185">Reference proteome</keyword>
<protein>
    <submittedName>
        <fullName evidence="4 5">High affinity nuclear juvenile hormone binding protein, putative</fullName>
    </submittedName>
</protein>
<accession>E0VZJ5</accession>
<organism>
    <name type="scientific">Pediculus humanus subsp. corporis</name>
    <name type="common">Body louse</name>
    <dbReference type="NCBI Taxonomy" id="121224"/>
    <lineage>
        <taxon>Eukaryota</taxon>
        <taxon>Metazoa</taxon>
        <taxon>Ecdysozoa</taxon>
        <taxon>Arthropoda</taxon>
        <taxon>Hexapoda</taxon>
        <taxon>Insecta</taxon>
        <taxon>Pterygota</taxon>
        <taxon>Neoptera</taxon>
        <taxon>Paraneoptera</taxon>
        <taxon>Psocodea</taxon>
        <taxon>Troctomorpha</taxon>
        <taxon>Phthiraptera</taxon>
        <taxon>Anoplura</taxon>
        <taxon>Pediculidae</taxon>
        <taxon>Pediculus</taxon>
    </lineage>
</organism>
<dbReference type="GO" id="GO:0007623">
    <property type="term" value="P:circadian rhythm"/>
    <property type="evidence" value="ECO:0007669"/>
    <property type="project" value="UniProtKB-ARBA"/>
</dbReference>
<dbReference type="InterPro" id="IPR038606">
    <property type="entry name" value="To_sf"/>
</dbReference>
<dbReference type="FunCoup" id="E0VZJ5">
    <property type="interactions" value="56"/>
</dbReference>
<evidence type="ECO:0000256" key="1">
    <source>
        <dbReference type="ARBA" id="ARBA00022729"/>
    </source>
</evidence>
<dbReference type="VEuPathDB" id="VectorBase:PHUM534940"/>
<evidence type="ECO:0000313" key="5">
    <source>
        <dbReference type="EnsemblMetazoa" id="PHUM534940-PA"/>
    </source>
</evidence>
<dbReference type="OrthoDB" id="8175281at2759"/>
<dbReference type="CTD" id="8235284"/>